<sequence>MSTSSARTWVIGTVVLSLLILVGAWFLAVTPKLAETQETRTYIEDERAREDTLRLQLATLEKQFAELDTYKAELAGLQEQIPVAASLPEYLRELQGLATTHGVTIVGVSPGAAATLELPAAAPAAAPVAAEEPAEAEGEDITADPDAQSAQPEPAPATRLVGIPVSLTVVGTYENVTAFLDGLQQGTDRLLLVTALSTTTQQATEASGGRPATAAGDLEATIDGNIYVLTDESVPVPADEPAEGDEPTEDPVVELPSSDRNPFSPVAGS</sequence>
<evidence type="ECO:0000313" key="4">
    <source>
        <dbReference type="EMBL" id="MBO1750448.1"/>
    </source>
</evidence>
<keyword evidence="3" id="KW-1133">Transmembrane helix</keyword>
<keyword evidence="5" id="KW-1185">Reference proteome</keyword>
<feature type="compositionally biased region" description="Acidic residues" evidence="2">
    <location>
        <begin position="240"/>
        <end position="252"/>
    </location>
</feature>
<evidence type="ECO:0008006" key="6">
    <source>
        <dbReference type="Google" id="ProtNLM"/>
    </source>
</evidence>
<feature type="region of interest" description="Disordered" evidence="2">
    <location>
        <begin position="124"/>
        <end position="157"/>
    </location>
</feature>
<protein>
    <recommendedName>
        <fullName evidence="6">Type 4a pilus biogenesis protein PilO</fullName>
    </recommendedName>
</protein>
<keyword evidence="3" id="KW-0812">Transmembrane</keyword>
<name>A0A939LN75_9CELL</name>
<dbReference type="EMBL" id="JAGEMK010000001">
    <property type="protein sequence ID" value="MBO1750448.1"/>
    <property type="molecule type" value="Genomic_DNA"/>
</dbReference>
<gene>
    <name evidence="4" type="ORF">J4G33_01365</name>
</gene>
<feature type="coiled-coil region" evidence="1">
    <location>
        <begin position="43"/>
        <end position="80"/>
    </location>
</feature>
<evidence type="ECO:0000256" key="3">
    <source>
        <dbReference type="SAM" id="Phobius"/>
    </source>
</evidence>
<evidence type="ECO:0000313" key="5">
    <source>
        <dbReference type="Proteomes" id="UP000664209"/>
    </source>
</evidence>
<accession>A0A939LN75</accession>
<feature type="region of interest" description="Disordered" evidence="2">
    <location>
        <begin position="232"/>
        <end position="269"/>
    </location>
</feature>
<organism evidence="4 5">
    <name type="scientific">Actinotalea soli</name>
    <dbReference type="NCBI Taxonomy" id="2819234"/>
    <lineage>
        <taxon>Bacteria</taxon>
        <taxon>Bacillati</taxon>
        <taxon>Actinomycetota</taxon>
        <taxon>Actinomycetes</taxon>
        <taxon>Micrococcales</taxon>
        <taxon>Cellulomonadaceae</taxon>
        <taxon>Actinotalea</taxon>
    </lineage>
</organism>
<reference evidence="4" key="1">
    <citation type="submission" date="2021-03" db="EMBL/GenBank/DDBJ databases">
        <title>Actinotalea soli sp. nov., isolated from soil.</title>
        <authorList>
            <person name="Ping W."/>
            <person name="Zhang J."/>
        </authorList>
    </citation>
    <scope>NUCLEOTIDE SEQUENCE</scope>
    <source>
        <strain evidence="4">BY-33</strain>
    </source>
</reference>
<evidence type="ECO:0000256" key="2">
    <source>
        <dbReference type="SAM" id="MobiDB-lite"/>
    </source>
</evidence>
<feature type="transmembrane region" description="Helical" evidence="3">
    <location>
        <begin position="6"/>
        <end position="28"/>
    </location>
</feature>
<keyword evidence="3" id="KW-0472">Membrane</keyword>
<feature type="compositionally biased region" description="Acidic residues" evidence="2">
    <location>
        <begin position="132"/>
        <end position="143"/>
    </location>
</feature>
<keyword evidence="1" id="KW-0175">Coiled coil</keyword>
<comment type="caution">
    <text evidence="4">The sequence shown here is derived from an EMBL/GenBank/DDBJ whole genome shotgun (WGS) entry which is preliminary data.</text>
</comment>
<dbReference type="RefSeq" id="WP_208054099.1">
    <property type="nucleotide sequence ID" value="NZ_JAGEMK010000001.1"/>
</dbReference>
<dbReference type="InterPro" id="IPR014717">
    <property type="entry name" value="Transl_elong_EF1B/ribsomal_bS6"/>
</dbReference>
<dbReference type="AlphaFoldDB" id="A0A939LN75"/>
<evidence type="ECO:0000256" key="1">
    <source>
        <dbReference type="SAM" id="Coils"/>
    </source>
</evidence>
<dbReference type="Gene3D" id="3.30.70.60">
    <property type="match status" value="1"/>
</dbReference>
<proteinExistence type="predicted"/>
<dbReference type="Proteomes" id="UP000664209">
    <property type="component" value="Unassembled WGS sequence"/>
</dbReference>